<dbReference type="Proteomes" id="UP000789860">
    <property type="component" value="Unassembled WGS sequence"/>
</dbReference>
<keyword evidence="2" id="KW-1185">Reference proteome</keyword>
<sequence length="160" mass="18468">FEIPIAPPQLAMGSMDNFAWSEVSPGRWERDIDEIENFYLALDRQYAETGRHYFAIMGHVSISMEVPSHQQSEVCERELERALQAAWVRLRFDHPTIASWVEYTGRQPRKVYECGGPQPDRQESLENWLDSTFRSVSTNMTGLEWCNADQPLPALSTLFV</sequence>
<evidence type="ECO:0000313" key="2">
    <source>
        <dbReference type="Proteomes" id="UP000789860"/>
    </source>
</evidence>
<proteinExistence type="predicted"/>
<feature type="non-terminal residue" evidence="1">
    <location>
        <position position="1"/>
    </location>
</feature>
<gene>
    <name evidence="1" type="ORF">SCALOS_LOCUS10626</name>
</gene>
<evidence type="ECO:0000313" key="1">
    <source>
        <dbReference type="EMBL" id="CAG8704651.1"/>
    </source>
</evidence>
<organism evidence="1 2">
    <name type="scientific">Scutellospora calospora</name>
    <dbReference type="NCBI Taxonomy" id="85575"/>
    <lineage>
        <taxon>Eukaryota</taxon>
        <taxon>Fungi</taxon>
        <taxon>Fungi incertae sedis</taxon>
        <taxon>Mucoromycota</taxon>
        <taxon>Glomeromycotina</taxon>
        <taxon>Glomeromycetes</taxon>
        <taxon>Diversisporales</taxon>
        <taxon>Gigasporaceae</taxon>
        <taxon>Scutellospora</taxon>
    </lineage>
</organism>
<protein>
    <submittedName>
        <fullName evidence="1">563_t:CDS:1</fullName>
    </submittedName>
</protein>
<reference evidence="1" key="1">
    <citation type="submission" date="2021-06" db="EMBL/GenBank/DDBJ databases">
        <authorList>
            <person name="Kallberg Y."/>
            <person name="Tangrot J."/>
            <person name="Rosling A."/>
        </authorList>
    </citation>
    <scope>NUCLEOTIDE SEQUENCE</scope>
    <source>
        <strain evidence="1">AU212A</strain>
    </source>
</reference>
<feature type="non-terminal residue" evidence="1">
    <location>
        <position position="160"/>
    </location>
</feature>
<name>A0ACA9PDM5_9GLOM</name>
<comment type="caution">
    <text evidence="1">The sequence shown here is derived from an EMBL/GenBank/DDBJ whole genome shotgun (WGS) entry which is preliminary data.</text>
</comment>
<dbReference type="EMBL" id="CAJVPM010040900">
    <property type="protein sequence ID" value="CAG8704651.1"/>
    <property type="molecule type" value="Genomic_DNA"/>
</dbReference>
<accession>A0ACA9PDM5</accession>